<accession>A0ABY8UZC5</accession>
<proteinExistence type="predicted"/>
<gene>
    <name evidence="1" type="ORF">QNI29_02730</name>
</gene>
<reference evidence="1 2" key="1">
    <citation type="submission" date="2023-05" db="EMBL/GenBank/DDBJ databases">
        <title>Comparative genomics reveals the evidence of polycyclic aromatic hydrocarbons degradation in moderately halophilic genus Pontibacillus.</title>
        <authorList>
            <person name="Yang H."/>
            <person name="Qian Z."/>
        </authorList>
    </citation>
    <scope>NUCLEOTIDE SEQUENCE [LARGE SCALE GENOMIC DNA]</scope>
    <source>
        <strain evidence="2">HN14</strain>
    </source>
</reference>
<dbReference type="Proteomes" id="UP001236652">
    <property type="component" value="Chromosome"/>
</dbReference>
<dbReference type="InterPro" id="IPR019587">
    <property type="entry name" value="Polyketide_cyclase/dehydratase"/>
</dbReference>
<evidence type="ECO:0000313" key="2">
    <source>
        <dbReference type="Proteomes" id="UP001236652"/>
    </source>
</evidence>
<sequence>MSAFTDEVVIERPCEEVFSFTTDPDHFKDMMPNVVEAQKVTEGEFGIGTKISETREIRGRKVTSTIEVIDFVPNERYSVRSALEGLETIYHYAFHSQGDSETKVTFECELKASTLKMKMIKPMFKKTLQKEDGDHLQLIKRALEDK</sequence>
<dbReference type="Gene3D" id="3.30.530.20">
    <property type="match status" value="1"/>
</dbReference>
<dbReference type="SUPFAM" id="SSF55961">
    <property type="entry name" value="Bet v1-like"/>
    <property type="match status" value="1"/>
</dbReference>
<organism evidence="1 2">
    <name type="scientific">Pontibacillus chungwhensis</name>
    <dbReference type="NCBI Taxonomy" id="265426"/>
    <lineage>
        <taxon>Bacteria</taxon>
        <taxon>Bacillati</taxon>
        <taxon>Bacillota</taxon>
        <taxon>Bacilli</taxon>
        <taxon>Bacillales</taxon>
        <taxon>Bacillaceae</taxon>
        <taxon>Pontibacillus</taxon>
    </lineage>
</organism>
<dbReference type="RefSeq" id="WP_231419291.1">
    <property type="nucleotide sequence ID" value="NZ_CP126446.1"/>
</dbReference>
<dbReference type="EMBL" id="CP126446">
    <property type="protein sequence ID" value="WIF98603.1"/>
    <property type="molecule type" value="Genomic_DNA"/>
</dbReference>
<dbReference type="InterPro" id="IPR023393">
    <property type="entry name" value="START-like_dom_sf"/>
</dbReference>
<keyword evidence="2" id="KW-1185">Reference proteome</keyword>
<name>A0ABY8UZC5_9BACI</name>
<evidence type="ECO:0000313" key="1">
    <source>
        <dbReference type="EMBL" id="WIF98603.1"/>
    </source>
</evidence>
<protein>
    <submittedName>
        <fullName evidence="1">SRPBCC family protein</fullName>
    </submittedName>
</protein>
<dbReference type="Pfam" id="PF10604">
    <property type="entry name" value="Polyketide_cyc2"/>
    <property type="match status" value="1"/>
</dbReference>